<protein>
    <submittedName>
        <fullName evidence="1">Uncharacterized protein</fullName>
    </submittedName>
</protein>
<comment type="caution">
    <text evidence="1">The sequence shown here is derived from an EMBL/GenBank/DDBJ whole genome shotgun (WGS) entry which is preliminary data.</text>
</comment>
<accession>A0A8H7PH25</accession>
<dbReference type="EMBL" id="JAEPQZ010000014">
    <property type="protein sequence ID" value="KAG2173879.1"/>
    <property type="molecule type" value="Genomic_DNA"/>
</dbReference>
<evidence type="ECO:0000313" key="2">
    <source>
        <dbReference type="Proteomes" id="UP000654370"/>
    </source>
</evidence>
<gene>
    <name evidence="1" type="ORF">INT43_005299</name>
</gene>
<dbReference type="Proteomes" id="UP000654370">
    <property type="component" value="Unassembled WGS sequence"/>
</dbReference>
<name>A0A8H7PH25_MORIS</name>
<dbReference type="AlphaFoldDB" id="A0A8H7PH25"/>
<proteinExistence type="predicted"/>
<organism evidence="1 2">
    <name type="scientific">Mortierella isabellina</name>
    <name type="common">Filamentous fungus</name>
    <name type="synonym">Umbelopsis isabellina</name>
    <dbReference type="NCBI Taxonomy" id="91625"/>
    <lineage>
        <taxon>Eukaryota</taxon>
        <taxon>Fungi</taxon>
        <taxon>Fungi incertae sedis</taxon>
        <taxon>Mucoromycota</taxon>
        <taxon>Mucoromycotina</taxon>
        <taxon>Umbelopsidomycetes</taxon>
        <taxon>Umbelopsidales</taxon>
        <taxon>Umbelopsidaceae</taxon>
        <taxon>Umbelopsis</taxon>
    </lineage>
</organism>
<evidence type="ECO:0000313" key="1">
    <source>
        <dbReference type="EMBL" id="KAG2173879.1"/>
    </source>
</evidence>
<dbReference type="Gene3D" id="2.60.40.640">
    <property type="match status" value="1"/>
</dbReference>
<dbReference type="InterPro" id="IPR014752">
    <property type="entry name" value="Arrestin-like_C"/>
</dbReference>
<reference evidence="1" key="1">
    <citation type="submission" date="2020-12" db="EMBL/GenBank/DDBJ databases">
        <title>Metabolic potential, ecology and presence of endohyphal bacteria is reflected in genomic diversity of Mucoromycotina.</title>
        <authorList>
            <person name="Muszewska A."/>
            <person name="Okrasinska A."/>
            <person name="Steczkiewicz K."/>
            <person name="Drgas O."/>
            <person name="Orlowska M."/>
            <person name="Perlinska-Lenart U."/>
            <person name="Aleksandrzak-Piekarczyk T."/>
            <person name="Szatraj K."/>
            <person name="Zielenkiewicz U."/>
            <person name="Pilsyk S."/>
            <person name="Malc E."/>
            <person name="Mieczkowski P."/>
            <person name="Kruszewska J.S."/>
            <person name="Biernat P."/>
            <person name="Pawlowska J."/>
        </authorList>
    </citation>
    <scope>NUCLEOTIDE SEQUENCE</scope>
    <source>
        <strain evidence="1">WA0000067209</strain>
    </source>
</reference>
<keyword evidence="2" id="KW-1185">Reference proteome</keyword>
<dbReference type="OrthoDB" id="2321403at2759"/>
<sequence>MASLHIRLDRHSIDLKEIQVVNGYIELSLVGLSVVHLSTRVTGQELVYTPYNNSACFFSNASTPQTLDLEAGLHKIPFSIALKADLPNSLAHRLGSIFYSVGSVALVGDVAMRAHLKFQVNRSQSKLSTIYWGSSPDRKWRYELEVPKYIALEEQSLRLSLRLKSLIPNSSKTESRGCLLGCQLWEFASFRLVEIATCFAHIPCIYKANLSILYIWSFLLLPFSVPEKAETQHSQSMNPYTCLLTEPSSTWSNPLQLQLDLSKSDSHVDTKCDRICIKHLLHLTLAFNESANVYLDFPAIICGQPPAPELGHRRDSSLAEFTDEKLITSL</sequence>